<dbReference type="SMART" id="SM00421">
    <property type="entry name" value="HTH_LUXR"/>
    <property type="match status" value="1"/>
</dbReference>
<reference evidence="5" key="1">
    <citation type="submission" date="2017-04" db="EMBL/GenBank/DDBJ databases">
        <authorList>
            <person name="Varghese N."/>
            <person name="Submissions S."/>
        </authorList>
    </citation>
    <scope>NUCLEOTIDE SEQUENCE [LARGE SCALE GENOMIC DNA]</scope>
    <source>
        <strain evidence="5">VKM Ac-2121</strain>
    </source>
</reference>
<dbReference type="Gene3D" id="1.10.10.10">
    <property type="entry name" value="Winged helix-like DNA-binding domain superfamily/Winged helix DNA-binding domain"/>
    <property type="match status" value="1"/>
</dbReference>
<evidence type="ECO:0000259" key="3">
    <source>
        <dbReference type="PROSITE" id="PS50043"/>
    </source>
</evidence>
<dbReference type="PRINTS" id="PR00038">
    <property type="entry name" value="HTHLUXR"/>
</dbReference>
<dbReference type="SUPFAM" id="SSF52540">
    <property type="entry name" value="P-loop containing nucleoside triphosphate hydrolases"/>
    <property type="match status" value="1"/>
</dbReference>
<dbReference type="CDD" id="cd06170">
    <property type="entry name" value="LuxR_C_like"/>
    <property type="match status" value="1"/>
</dbReference>
<dbReference type="Pfam" id="PF00196">
    <property type="entry name" value="GerE"/>
    <property type="match status" value="1"/>
</dbReference>
<dbReference type="GO" id="GO:0006355">
    <property type="term" value="P:regulation of DNA-templated transcription"/>
    <property type="evidence" value="ECO:0007669"/>
    <property type="project" value="InterPro"/>
</dbReference>
<dbReference type="GO" id="GO:0004016">
    <property type="term" value="F:adenylate cyclase activity"/>
    <property type="evidence" value="ECO:0007669"/>
    <property type="project" value="TreeGrafter"/>
</dbReference>
<dbReference type="AlphaFoldDB" id="A0A1X7P0X6"/>
<dbReference type="InterPro" id="IPR000792">
    <property type="entry name" value="Tscrpt_reg_LuxR_C"/>
</dbReference>
<dbReference type="EMBL" id="FXBM01000002">
    <property type="protein sequence ID" value="SMH44250.1"/>
    <property type="molecule type" value="Genomic_DNA"/>
</dbReference>
<dbReference type="Gene3D" id="3.40.50.300">
    <property type="entry name" value="P-loop containing nucleotide triphosphate hydrolases"/>
    <property type="match status" value="1"/>
</dbReference>
<dbReference type="InterPro" id="IPR036388">
    <property type="entry name" value="WH-like_DNA-bd_sf"/>
</dbReference>
<sequence>MSLTFLLGGHEHPLVGREHEVEQLTSALESARGAGMAVLLEGEAGIGKSALLTAMMRHAEDTGFRVLRCTGFEQASPTGYASLHELLRPLLRQLDVLPVRQREALATAFGLAEGPVPDRLLVSIATLGLLEEAASRSPLFVAVEDLHWIDTSTRHVIDFIGLRLGESPVALLATSRTAWGGATPSASPLDRLVLEPLDDRASRAILTEVSAGLNEAQKVRVLREANGNPLALRELPLALRGPVRRNGLRSVVPTTQRLEQAFLGQFGDLPERSQALLRLAAAAEDAGMIDVLEAGRLLGLDIGDLSPLEEAGLLRIVDERPHFRHPLLRAAVLGATPTAQLQEAHSVLAQTLRDPARAAWHKASSTFERDESVAGDLEAAGRRARLRGALVESAAAYRRAAELSESQENRADRLAHAADVSRSAGLSAEALEAVEEAEQIAVRPATITLLALTRNGLSLTTGLTGHSPADIDRTIARLGGPENADRRVEVLWAAAMTARGRNLPQEEWRRIDRQARAIRTQNPLKPIILALMAPLGQVEDDVRAVLPQLVAELDQSPIGMLSLAIAAESLQDLETALTCWSLARERFHERRAPADEAQALRGRASILLLRGRILEGLADAEFAARMAEDTAQPLVQGMCLATVARAQAMLGDAGATQDAVRRQRELSEVHPLAMASADARWAAGILAMADTRYRDALIEFTHMTVHPTRALWAVADRAEAAVRAGRADTVRDNVDQAERAAQVHRSAFLASLVHRSRALLADSEGRNDTTAEHFDRAITTGEFAESPFEAARTHLLYGEWLRRERRPAEARPHLAQAFHAFDACSARLLADRAAAELRAAGETPRPGAAASGAVSPLTPQELQIALLAARGMSNKEIADRVYLSHRTVSTHLYKTFPKLGIASRSQLRDALERGEHFS</sequence>
<dbReference type="OrthoDB" id="483at2"/>
<proteinExistence type="predicted"/>
<dbReference type="Proteomes" id="UP000193711">
    <property type="component" value="Unassembled WGS sequence"/>
</dbReference>
<keyword evidence="2" id="KW-0067">ATP-binding</keyword>
<dbReference type="PROSITE" id="PS50043">
    <property type="entry name" value="HTH_LUXR_2"/>
    <property type="match status" value="1"/>
</dbReference>
<dbReference type="InterPro" id="IPR011990">
    <property type="entry name" value="TPR-like_helical_dom_sf"/>
</dbReference>
<dbReference type="RefSeq" id="WP_085476752.1">
    <property type="nucleotide sequence ID" value="NZ_FXBM01000002.1"/>
</dbReference>
<evidence type="ECO:0000256" key="1">
    <source>
        <dbReference type="ARBA" id="ARBA00022741"/>
    </source>
</evidence>
<dbReference type="InterPro" id="IPR027417">
    <property type="entry name" value="P-loop_NTPase"/>
</dbReference>
<organism evidence="4 5">
    <name type="scientific">Rathayibacter oskolensis</name>
    <dbReference type="NCBI Taxonomy" id="1891671"/>
    <lineage>
        <taxon>Bacteria</taxon>
        <taxon>Bacillati</taxon>
        <taxon>Actinomycetota</taxon>
        <taxon>Actinomycetes</taxon>
        <taxon>Micrococcales</taxon>
        <taxon>Microbacteriaceae</taxon>
        <taxon>Rathayibacter</taxon>
    </lineage>
</organism>
<evidence type="ECO:0000313" key="5">
    <source>
        <dbReference type="Proteomes" id="UP000193711"/>
    </source>
</evidence>
<dbReference type="Pfam" id="PF13191">
    <property type="entry name" value="AAA_16"/>
    <property type="match status" value="1"/>
</dbReference>
<feature type="domain" description="HTH luxR-type" evidence="3">
    <location>
        <begin position="850"/>
        <end position="915"/>
    </location>
</feature>
<protein>
    <submittedName>
        <fullName evidence="4">Regulatory protein, luxR family</fullName>
    </submittedName>
</protein>
<dbReference type="SUPFAM" id="SSF46894">
    <property type="entry name" value="C-terminal effector domain of the bipartite response regulators"/>
    <property type="match status" value="1"/>
</dbReference>
<dbReference type="GO" id="GO:0005524">
    <property type="term" value="F:ATP binding"/>
    <property type="evidence" value="ECO:0007669"/>
    <property type="project" value="UniProtKB-KW"/>
</dbReference>
<dbReference type="PANTHER" id="PTHR16305">
    <property type="entry name" value="TESTICULAR SOLUBLE ADENYLYL CYCLASE"/>
    <property type="match status" value="1"/>
</dbReference>
<accession>A0A1X7P0X6</accession>
<dbReference type="GO" id="GO:0003677">
    <property type="term" value="F:DNA binding"/>
    <property type="evidence" value="ECO:0007669"/>
    <property type="project" value="InterPro"/>
</dbReference>
<keyword evidence="5" id="KW-1185">Reference proteome</keyword>
<dbReference type="STRING" id="1891671.SAMN06295885_2328"/>
<dbReference type="InterPro" id="IPR016032">
    <property type="entry name" value="Sig_transdc_resp-reg_C-effctor"/>
</dbReference>
<evidence type="ECO:0000256" key="2">
    <source>
        <dbReference type="ARBA" id="ARBA00022840"/>
    </source>
</evidence>
<evidence type="ECO:0000313" key="4">
    <source>
        <dbReference type="EMBL" id="SMH44250.1"/>
    </source>
</evidence>
<keyword evidence="1" id="KW-0547">Nucleotide-binding</keyword>
<name>A0A1X7P0X6_9MICO</name>
<dbReference type="InterPro" id="IPR041664">
    <property type="entry name" value="AAA_16"/>
</dbReference>
<dbReference type="GO" id="GO:0005737">
    <property type="term" value="C:cytoplasm"/>
    <property type="evidence" value="ECO:0007669"/>
    <property type="project" value="TreeGrafter"/>
</dbReference>
<dbReference type="SUPFAM" id="SSF48452">
    <property type="entry name" value="TPR-like"/>
    <property type="match status" value="1"/>
</dbReference>
<gene>
    <name evidence="4" type="ORF">SAMN06295885_2328</name>
</gene>
<dbReference type="PANTHER" id="PTHR16305:SF35">
    <property type="entry name" value="TRANSCRIPTIONAL ACTIVATOR DOMAIN"/>
    <property type="match status" value="1"/>
</dbReference>